<dbReference type="SUPFAM" id="SSF50044">
    <property type="entry name" value="SH3-domain"/>
    <property type="match status" value="3"/>
</dbReference>
<dbReference type="InterPro" id="IPR001452">
    <property type="entry name" value="SH3_domain"/>
</dbReference>
<dbReference type="RefSeq" id="XP_022644987.1">
    <property type="nucleotide sequence ID" value="XM_022789252.1"/>
</dbReference>
<evidence type="ECO:0000256" key="5">
    <source>
        <dbReference type="SAM" id="MobiDB-lite"/>
    </source>
</evidence>
<evidence type="ECO:0000259" key="6">
    <source>
        <dbReference type="PROSITE" id="PS50001"/>
    </source>
</evidence>
<reference evidence="8" key="1">
    <citation type="submission" date="2021-01" db="UniProtKB">
        <authorList>
            <consortium name="EnsemblMetazoa"/>
        </authorList>
    </citation>
    <scope>IDENTIFICATION</scope>
</reference>
<feature type="domain" description="SH2" evidence="6">
    <location>
        <begin position="313"/>
        <end position="410"/>
    </location>
</feature>
<dbReference type="PROSITE" id="PS50002">
    <property type="entry name" value="SH3"/>
    <property type="match status" value="3"/>
</dbReference>
<dbReference type="GO" id="GO:0030971">
    <property type="term" value="F:receptor tyrosine kinase binding"/>
    <property type="evidence" value="ECO:0007669"/>
    <property type="project" value="TreeGrafter"/>
</dbReference>
<dbReference type="PANTHER" id="PTHR19969:SF14">
    <property type="entry name" value="DREADLOCKS, ISOFORM B"/>
    <property type="match status" value="1"/>
</dbReference>
<feature type="domain" description="SH3" evidence="7">
    <location>
        <begin position="4"/>
        <end position="63"/>
    </location>
</feature>
<sequence length="410" mass="45270">MTTAEEQYVVAKYDYAAQGSQELDLRKGDKLLLIDDSKHWWKVQNARGQAGFVPSNYVKREKPSLFDSIRRRVAKDKEAGKDGKDSTGQHRERSAARQARPSPPGTAHGPSGPPGPHGAPHQLISLEDTKPVGYATVRYNYEAKQADEISLIKGGRVAVLEKSSDGWWRGEHQGRLGWFPSNYVNPAGAEESSAGGHAGSQPRSKTATLEAPYVNLAGQEDGYVNVAQVGVSSAPILDVVIALYSFEAQNEEELSFSKAERLHIVDKPADDPDWWMAVNSTGQSGLVPKNYVQVEQTKNGTGGQLLPDIQQPWYYGQITRSECDQLLSQFGVDGDFLVRVSETNVGDLSVSMKAPGRNKHFKVHVEGSTYRIGQRKFNTLTDLVEHYKKSPIYTSPQGDKLYLVKAFKRP</sequence>
<dbReference type="SMART" id="SM00252">
    <property type="entry name" value="SH2"/>
    <property type="match status" value="1"/>
</dbReference>
<dbReference type="Pfam" id="PF14604">
    <property type="entry name" value="SH3_9"/>
    <property type="match status" value="1"/>
</dbReference>
<dbReference type="SUPFAM" id="SSF55550">
    <property type="entry name" value="SH2 domain"/>
    <property type="match status" value="1"/>
</dbReference>
<dbReference type="KEGG" id="vde:111243529"/>
<dbReference type="AlphaFoldDB" id="A0A7M7J061"/>
<dbReference type="OrthoDB" id="26539at2759"/>
<feature type="domain" description="SH3" evidence="7">
    <location>
        <begin position="130"/>
        <end position="189"/>
    </location>
</feature>
<dbReference type="InParanoid" id="A0A7M7J061"/>
<dbReference type="CDD" id="cd11767">
    <property type="entry name" value="SH3_Nck_3"/>
    <property type="match status" value="1"/>
</dbReference>
<dbReference type="CDD" id="cd11766">
    <property type="entry name" value="SH3_Nck_2"/>
    <property type="match status" value="1"/>
</dbReference>
<evidence type="ECO:0000256" key="4">
    <source>
        <dbReference type="PROSITE-ProRule" id="PRU00192"/>
    </source>
</evidence>
<dbReference type="Pfam" id="PF00017">
    <property type="entry name" value="SH2"/>
    <property type="match status" value="1"/>
</dbReference>
<evidence type="ECO:0000256" key="2">
    <source>
        <dbReference type="ARBA" id="ARBA00022999"/>
    </source>
</evidence>
<dbReference type="FunFam" id="2.30.30.40:FF:000061">
    <property type="entry name" value="Cytoplasmic protein"/>
    <property type="match status" value="1"/>
</dbReference>
<dbReference type="PRINTS" id="PR00452">
    <property type="entry name" value="SH3DOMAIN"/>
</dbReference>
<evidence type="ECO:0000256" key="3">
    <source>
        <dbReference type="PROSITE-ProRule" id="PRU00191"/>
    </source>
</evidence>
<dbReference type="OMA" id="SYEPQRE"/>
<dbReference type="FunFam" id="2.30.30.40:FF:000110">
    <property type="entry name" value="Cytoplasmic protein"/>
    <property type="match status" value="1"/>
</dbReference>
<dbReference type="PROSITE" id="PS50001">
    <property type="entry name" value="SH2"/>
    <property type="match status" value="1"/>
</dbReference>
<dbReference type="CDD" id="cd11765">
    <property type="entry name" value="SH3_Nck_1"/>
    <property type="match status" value="1"/>
</dbReference>
<evidence type="ECO:0000256" key="1">
    <source>
        <dbReference type="ARBA" id="ARBA00022443"/>
    </source>
</evidence>
<dbReference type="Proteomes" id="UP000594260">
    <property type="component" value="Unplaced"/>
</dbReference>
<dbReference type="GO" id="GO:0048013">
    <property type="term" value="P:ephrin receptor signaling pathway"/>
    <property type="evidence" value="ECO:0007669"/>
    <property type="project" value="TreeGrafter"/>
</dbReference>
<evidence type="ECO:0000313" key="9">
    <source>
        <dbReference type="Proteomes" id="UP000594260"/>
    </source>
</evidence>
<dbReference type="InterPro" id="IPR051184">
    <property type="entry name" value="Tyrosine-phos_adapter"/>
</dbReference>
<dbReference type="Gene3D" id="2.30.30.40">
    <property type="entry name" value="SH3 Domains"/>
    <property type="match status" value="3"/>
</dbReference>
<dbReference type="SMART" id="SM00326">
    <property type="entry name" value="SH3"/>
    <property type="match status" value="3"/>
</dbReference>
<evidence type="ECO:0000313" key="8">
    <source>
        <dbReference type="EnsemblMetazoa" id="XP_022644987"/>
    </source>
</evidence>
<dbReference type="PRINTS" id="PR00401">
    <property type="entry name" value="SH2DOMAIN"/>
</dbReference>
<dbReference type="GO" id="GO:0048468">
    <property type="term" value="P:cell development"/>
    <property type="evidence" value="ECO:0007669"/>
    <property type="project" value="UniProtKB-ARBA"/>
</dbReference>
<name>A0A7M7J061_VARDE</name>
<dbReference type="FunCoup" id="A0A7M7J061">
    <property type="interactions" value="1204"/>
</dbReference>
<feature type="domain" description="SH3" evidence="7">
    <location>
        <begin position="235"/>
        <end position="297"/>
    </location>
</feature>
<dbReference type="InterPro" id="IPR036028">
    <property type="entry name" value="SH3-like_dom_sf"/>
</dbReference>
<dbReference type="EnsemblMetazoa" id="XM_022789252">
    <property type="protein sequence ID" value="XP_022644987"/>
    <property type="gene ID" value="LOC111243529"/>
</dbReference>
<dbReference type="InterPro" id="IPR000980">
    <property type="entry name" value="SH2"/>
</dbReference>
<keyword evidence="1 4" id="KW-0728">SH3 domain</keyword>
<dbReference type="GO" id="GO:0005737">
    <property type="term" value="C:cytoplasm"/>
    <property type="evidence" value="ECO:0007669"/>
    <property type="project" value="TreeGrafter"/>
</dbReference>
<feature type="region of interest" description="Disordered" evidence="5">
    <location>
        <begin position="68"/>
        <end position="123"/>
    </location>
</feature>
<dbReference type="GeneID" id="111243529"/>
<protein>
    <submittedName>
        <fullName evidence="8">Uncharacterized protein</fullName>
    </submittedName>
</protein>
<dbReference type="InterPro" id="IPR036860">
    <property type="entry name" value="SH2_dom_sf"/>
</dbReference>
<accession>A0A7M7J061</accession>
<dbReference type="PRINTS" id="PR00499">
    <property type="entry name" value="P67PHOX"/>
</dbReference>
<keyword evidence="9" id="KW-1185">Reference proteome</keyword>
<dbReference type="Pfam" id="PF00018">
    <property type="entry name" value="SH3_1"/>
    <property type="match status" value="2"/>
</dbReference>
<evidence type="ECO:0000259" key="7">
    <source>
        <dbReference type="PROSITE" id="PS50002"/>
    </source>
</evidence>
<proteinExistence type="predicted"/>
<dbReference type="PANTHER" id="PTHR19969">
    <property type="entry name" value="SH2-SH3 ADAPTOR PROTEIN-RELATED"/>
    <property type="match status" value="1"/>
</dbReference>
<organism evidence="8 9">
    <name type="scientific">Varroa destructor</name>
    <name type="common">Honeybee mite</name>
    <dbReference type="NCBI Taxonomy" id="109461"/>
    <lineage>
        <taxon>Eukaryota</taxon>
        <taxon>Metazoa</taxon>
        <taxon>Ecdysozoa</taxon>
        <taxon>Arthropoda</taxon>
        <taxon>Chelicerata</taxon>
        <taxon>Arachnida</taxon>
        <taxon>Acari</taxon>
        <taxon>Parasitiformes</taxon>
        <taxon>Mesostigmata</taxon>
        <taxon>Gamasina</taxon>
        <taxon>Dermanyssoidea</taxon>
        <taxon>Varroidae</taxon>
        <taxon>Varroa</taxon>
    </lineage>
</organism>
<dbReference type="GO" id="GO:0035591">
    <property type="term" value="F:signaling adaptor activity"/>
    <property type="evidence" value="ECO:0007669"/>
    <property type="project" value="TreeGrafter"/>
</dbReference>
<dbReference type="Gene3D" id="3.30.505.10">
    <property type="entry name" value="SH2 domain"/>
    <property type="match status" value="1"/>
</dbReference>
<keyword evidence="2 3" id="KW-0727">SH2 domain</keyword>
<dbReference type="GO" id="GO:0016477">
    <property type="term" value="P:cell migration"/>
    <property type="evidence" value="ECO:0007669"/>
    <property type="project" value="TreeGrafter"/>
</dbReference>
<feature type="compositionally biased region" description="Basic and acidic residues" evidence="5">
    <location>
        <begin position="68"/>
        <end position="95"/>
    </location>
</feature>